<gene>
    <name evidence="5" type="ORF">IM45_1006</name>
</gene>
<dbReference type="Gene3D" id="3.60.120.10">
    <property type="entry name" value="Anthranilate synthase"/>
    <property type="match status" value="1"/>
</dbReference>
<keyword evidence="2 5" id="KW-0808">Transferase</keyword>
<dbReference type="eggNOG" id="COG0147">
    <property type="taxonomic scope" value="Bacteria"/>
</dbReference>
<dbReference type="EC" id="2.6.1.85" evidence="1"/>
<evidence type="ECO:0000259" key="3">
    <source>
        <dbReference type="Pfam" id="PF00425"/>
    </source>
</evidence>
<dbReference type="SUPFAM" id="SSF56322">
    <property type="entry name" value="ADC synthase"/>
    <property type="match status" value="1"/>
</dbReference>
<dbReference type="GO" id="GO:0000162">
    <property type="term" value="P:L-tryptophan biosynthetic process"/>
    <property type="evidence" value="ECO:0007669"/>
    <property type="project" value="TreeGrafter"/>
</dbReference>
<dbReference type="PANTHER" id="PTHR11236">
    <property type="entry name" value="AMINOBENZOATE/ANTHRANILATE SYNTHASE"/>
    <property type="match status" value="1"/>
</dbReference>
<accession>A0A088NB83</accession>
<evidence type="ECO:0000313" key="5">
    <source>
        <dbReference type="EMBL" id="AIN47373.1"/>
    </source>
</evidence>
<sequence length="460" mass="51581">MIQPYLMNLPYQPHAVLDIFTPLSTQPWSMLLHSSDSNHSDSCFDIIVAKPVVTLVTKNGITEICRGTDCKFSDIDPFILVKQQLEQMNIITKTNKQLPFQGGALGLFGYDLARYIENLPNLAERDLHLPDMAVGLYDWAIIADHHRRKLTLVSHKDPQTILANLVDTAPQPTAMFRLHTQWESNMTRADYGKKFRQIQQHLQAGDCYQVCLSQRFSATCSGDEWSAFRYLVTYNRAPFSAFIRLPEQATVLSLSPELFLRLRGNVIESRPIKGTLPRIMNSSSPTCSRDKLERIRLATSAKDCAENLMIVDLLRNDIGRVALPGSVRVPSLFAIETFPAVYHMVSTITAKLSPHHSACDLLRACFPGGSIIGAPKVRAMKIIEQLEPHCRNAWCGSIGYFSYCGTMDMNIAIRTLIIDQNQIYCSVGGGIVADSNEEAEYKETLAKAATLLPLLERFNR</sequence>
<protein>
    <recommendedName>
        <fullName evidence="1">aminodeoxychorismate synthase</fullName>
        <ecNumber evidence="1">2.6.1.85</ecNumber>
    </recommendedName>
</protein>
<dbReference type="InterPro" id="IPR005802">
    <property type="entry name" value="ADC_synth_comp_1"/>
</dbReference>
<evidence type="ECO:0000256" key="2">
    <source>
        <dbReference type="ARBA" id="ARBA00022679"/>
    </source>
</evidence>
<dbReference type="OrthoDB" id="9803598at2"/>
<dbReference type="PANTHER" id="PTHR11236:SF50">
    <property type="entry name" value="AMINODEOXYCHORISMATE SYNTHASE COMPONENT 1"/>
    <property type="match status" value="1"/>
</dbReference>
<dbReference type="PRINTS" id="PR00095">
    <property type="entry name" value="ANTSNTHASEI"/>
</dbReference>
<dbReference type="KEGG" id="bcib:IM45_1006"/>
<reference evidence="5 6" key="1">
    <citation type="journal article" date="2014" name="MBio">
        <title>Differential genome evolution between companion symbionts in an insect-bacterial symbiosis.</title>
        <authorList>
            <person name="Bennett G.M."/>
            <person name="McCutcheon J.P."/>
            <person name="MacDonald B.R."/>
            <person name="Romanovicz D."/>
            <person name="Moran N.A."/>
        </authorList>
    </citation>
    <scope>NUCLEOTIDE SEQUENCE [LARGE SCALE GENOMIC DNA]</scope>
    <source>
        <strain evidence="5 6">BGSS</strain>
    </source>
</reference>
<organism evidence="5 6">
    <name type="scientific">Candidatus Palibaumannia cicadellinicola</name>
    <dbReference type="NCBI Taxonomy" id="186490"/>
    <lineage>
        <taxon>Bacteria</taxon>
        <taxon>Pseudomonadati</taxon>
        <taxon>Pseudomonadota</taxon>
        <taxon>Gammaproteobacteria</taxon>
        <taxon>Candidatus Palibaumannia</taxon>
    </lineage>
</organism>
<dbReference type="InterPro" id="IPR019999">
    <property type="entry name" value="Anth_synth_I-like"/>
</dbReference>
<feature type="domain" description="Anthranilate synthase component I N-terminal" evidence="4">
    <location>
        <begin position="16"/>
        <end position="152"/>
    </location>
</feature>
<dbReference type="InterPro" id="IPR006805">
    <property type="entry name" value="Anth_synth_I_N"/>
</dbReference>
<dbReference type="AlphaFoldDB" id="A0A088NB83"/>
<dbReference type="GO" id="GO:0046820">
    <property type="term" value="F:4-amino-4-deoxychorismate synthase activity"/>
    <property type="evidence" value="ECO:0007669"/>
    <property type="project" value="UniProtKB-EC"/>
</dbReference>
<dbReference type="Pfam" id="PF04715">
    <property type="entry name" value="Anth_synt_I_N"/>
    <property type="match status" value="1"/>
</dbReference>
<dbReference type="EMBL" id="CP008985">
    <property type="protein sequence ID" value="AIN47373.1"/>
    <property type="molecule type" value="Genomic_DNA"/>
</dbReference>
<evidence type="ECO:0000259" key="4">
    <source>
        <dbReference type="Pfam" id="PF04715"/>
    </source>
</evidence>
<dbReference type="InterPro" id="IPR005801">
    <property type="entry name" value="ADC_synthase"/>
</dbReference>
<proteinExistence type="predicted"/>
<feature type="domain" description="Chorismate-utilising enzyme C-terminal" evidence="3">
    <location>
        <begin position="188"/>
        <end position="447"/>
    </location>
</feature>
<dbReference type="InterPro" id="IPR015890">
    <property type="entry name" value="Chorismate_C"/>
</dbReference>
<dbReference type="Pfam" id="PF00425">
    <property type="entry name" value="Chorismate_bind"/>
    <property type="match status" value="1"/>
</dbReference>
<dbReference type="Proteomes" id="UP000067325">
    <property type="component" value="Chromosome"/>
</dbReference>
<keyword evidence="5" id="KW-0032">Aminotransferase</keyword>
<name>A0A088NB83_9GAMM</name>
<evidence type="ECO:0000313" key="6">
    <source>
        <dbReference type="Proteomes" id="UP000067325"/>
    </source>
</evidence>
<dbReference type="GO" id="GO:0009396">
    <property type="term" value="P:folic acid-containing compound biosynthetic process"/>
    <property type="evidence" value="ECO:0007669"/>
    <property type="project" value="InterPro"/>
</dbReference>
<dbReference type="RefSeq" id="WP_038498892.1">
    <property type="nucleotide sequence ID" value="NZ_CP008985.1"/>
</dbReference>
<dbReference type="NCBIfam" id="TIGR00553">
    <property type="entry name" value="pabB"/>
    <property type="match status" value="1"/>
</dbReference>
<evidence type="ECO:0000256" key="1">
    <source>
        <dbReference type="ARBA" id="ARBA00013139"/>
    </source>
</evidence>